<accession>A0AA86JB70</accession>
<sequence length="246" mass="27757">MRNKLIKTIALTLALSSLGAVGASASGQAQWKLINNNWYYYDSNGQMKTGWIYDKGNWYYCYYNGQMAKNTTIDGYYLNSNGAWTLNRQATSDNAIVQSDLKGNGSIRYDINSTENDYKAQEILNANTNSVVLNSEYESMLFTACEDLAQGKNTIANLKSNCIGKVVGSKYRITNIVYLSKVFESSKELVLDYNPVNDKVNKIKESELAAYTPKSTYKYDKYLVFTGDSFTNDWEAMRVVIELEAL</sequence>
<dbReference type="InterPro" id="IPR018337">
    <property type="entry name" value="Cell_wall/Cho-bd_repeat"/>
</dbReference>
<evidence type="ECO:0008006" key="7">
    <source>
        <dbReference type="Google" id="ProtNLM"/>
    </source>
</evidence>
<gene>
    <name evidence="5" type="ORF">CNEO2_440022</name>
    <name evidence="4" type="ORF">CNEO_10420</name>
</gene>
<evidence type="ECO:0000313" key="4">
    <source>
        <dbReference type="EMBL" id="CAG9701953.1"/>
    </source>
</evidence>
<dbReference type="SUPFAM" id="SSF69360">
    <property type="entry name" value="Cell wall binding repeat"/>
    <property type="match status" value="1"/>
</dbReference>
<evidence type="ECO:0000256" key="2">
    <source>
        <dbReference type="PROSITE-ProRule" id="PRU00591"/>
    </source>
</evidence>
<feature type="repeat" description="Cell wall-binding" evidence="2">
    <location>
        <begin position="48"/>
        <end position="67"/>
    </location>
</feature>
<keyword evidence="3" id="KW-0732">Signal</keyword>
<dbReference type="Gene3D" id="2.10.270.10">
    <property type="entry name" value="Cholin Binding"/>
    <property type="match status" value="1"/>
</dbReference>
<dbReference type="PROSITE" id="PS51170">
    <property type="entry name" value="CW"/>
    <property type="match status" value="2"/>
</dbReference>
<dbReference type="Pfam" id="PF19127">
    <property type="entry name" value="Choline_bind_3"/>
    <property type="match status" value="1"/>
</dbReference>
<dbReference type="Proteomes" id="UP000789738">
    <property type="component" value="Unassembled WGS sequence"/>
</dbReference>
<feature type="repeat" description="Cell wall-binding" evidence="2">
    <location>
        <begin position="28"/>
        <end position="47"/>
    </location>
</feature>
<dbReference type="Proteomes" id="UP001189143">
    <property type="component" value="Unassembled WGS sequence"/>
</dbReference>
<comment type="caution">
    <text evidence="4">The sequence shown here is derived from an EMBL/GenBank/DDBJ whole genome shotgun (WGS) entry which is preliminary data.</text>
</comment>
<keyword evidence="1" id="KW-0677">Repeat</keyword>
<evidence type="ECO:0000313" key="5">
    <source>
        <dbReference type="EMBL" id="CAI3629492.1"/>
    </source>
</evidence>
<dbReference type="AlphaFoldDB" id="A0AA86JB70"/>
<evidence type="ECO:0000256" key="1">
    <source>
        <dbReference type="ARBA" id="ARBA00022737"/>
    </source>
</evidence>
<evidence type="ECO:0000256" key="3">
    <source>
        <dbReference type="SAM" id="SignalP"/>
    </source>
</evidence>
<protein>
    <recommendedName>
        <fullName evidence="7">Cell wall-binding protein</fullName>
    </recommendedName>
</protein>
<dbReference type="RefSeq" id="WP_210885429.1">
    <property type="nucleotide sequence ID" value="NZ_CAKJVE010000001.1"/>
</dbReference>
<organism evidence="4 6">
    <name type="scientific">Clostridium neonatale</name>
    <dbReference type="NCBI Taxonomy" id="137838"/>
    <lineage>
        <taxon>Bacteria</taxon>
        <taxon>Bacillati</taxon>
        <taxon>Bacillota</taxon>
        <taxon>Clostridia</taxon>
        <taxon>Eubacteriales</taxon>
        <taxon>Clostridiaceae</taxon>
        <taxon>Clostridium</taxon>
    </lineage>
</organism>
<reference evidence="4" key="1">
    <citation type="submission" date="2021-10" db="EMBL/GenBank/DDBJ databases">
        <authorList>
            <person name="Mesa V."/>
        </authorList>
    </citation>
    <scope>NUCLEOTIDE SEQUENCE</scope>
    <source>
        <strain evidence="4">CC3_PB</strain>
    </source>
</reference>
<dbReference type="EMBL" id="CAKJVE010000001">
    <property type="protein sequence ID" value="CAG9701953.1"/>
    <property type="molecule type" value="Genomic_DNA"/>
</dbReference>
<proteinExistence type="predicted"/>
<feature type="signal peptide" evidence="3">
    <location>
        <begin position="1"/>
        <end position="22"/>
    </location>
</feature>
<feature type="chain" id="PRO_5044470453" description="Cell wall-binding protein" evidence="3">
    <location>
        <begin position="23"/>
        <end position="246"/>
    </location>
</feature>
<name>A0AA86JB70_9CLOT</name>
<dbReference type="EMBL" id="CAMTCP010000242">
    <property type="protein sequence ID" value="CAI3629492.1"/>
    <property type="molecule type" value="Genomic_DNA"/>
</dbReference>
<evidence type="ECO:0000313" key="6">
    <source>
        <dbReference type="Proteomes" id="UP000789738"/>
    </source>
</evidence>
<reference evidence="5" key="2">
    <citation type="submission" date="2022-10" db="EMBL/GenBank/DDBJ databases">
        <authorList>
            <person name="Aires J."/>
            <person name="Mesa V."/>
        </authorList>
    </citation>
    <scope>NUCLEOTIDE SEQUENCE</scope>
    <source>
        <strain evidence="5">Clostridium neonatale JD116</strain>
    </source>
</reference>